<proteinExistence type="predicted"/>
<gene>
    <name evidence="1" type="ORF">DN752_18150</name>
</gene>
<organism evidence="1 2">
    <name type="scientific">Echinicola strongylocentroti</name>
    <dbReference type="NCBI Taxonomy" id="1795355"/>
    <lineage>
        <taxon>Bacteria</taxon>
        <taxon>Pseudomonadati</taxon>
        <taxon>Bacteroidota</taxon>
        <taxon>Cytophagia</taxon>
        <taxon>Cytophagales</taxon>
        <taxon>Cyclobacteriaceae</taxon>
        <taxon>Echinicola</taxon>
    </lineage>
</organism>
<dbReference type="Pfam" id="PF14255">
    <property type="entry name" value="Zn_ribbon_21"/>
    <property type="match status" value="1"/>
</dbReference>
<sequence length="62" mass="7064">MLTKEHHFSCPHCLAPISMVLDLSVSPQQYIEDCEVCCRPIDVHFEAEGDIITYFLANPVEQ</sequence>
<reference evidence="1 2" key="1">
    <citation type="submission" date="2018-06" db="EMBL/GenBank/DDBJ databases">
        <title>Echinicola strongylocentroti sp. nov., isolated from a sea urchin Strongylocentrotus intermedius.</title>
        <authorList>
            <person name="Bae S.S."/>
        </authorList>
    </citation>
    <scope>NUCLEOTIDE SEQUENCE [LARGE SCALE GENOMIC DNA]</scope>
    <source>
        <strain evidence="1 2">MEBiC08714</strain>
    </source>
</reference>
<dbReference type="KEGG" id="est:DN752_18150"/>
<dbReference type="InterPro" id="IPR025990">
    <property type="entry name" value="zinc_ribbon_bacterial"/>
</dbReference>
<evidence type="ECO:0000313" key="2">
    <source>
        <dbReference type="Proteomes" id="UP000248688"/>
    </source>
</evidence>
<dbReference type="Proteomes" id="UP000248688">
    <property type="component" value="Chromosome"/>
</dbReference>
<dbReference type="AlphaFoldDB" id="A0A2Z4INE9"/>
<name>A0A2Z4INE9_9BACT</name>
<dbReference type="RefSeq" id="WP_112785276.1">
    <property type="nucleotide sequence ID" value="NZ_CP030041.1"/>
</dbReference>
<keyword evidence="2" id="KW-1185">Reference proteome</keyword>
<evidence type="ECO:0000313" key="1">
    <source>
        <dbReference type="EMBL" id="AWW31903.1"/>
    </source>
</evidence>
<dbReference type="EMBL" id="CP030041">
    <property type="protein sequence ID" value="AWW31903.1"/>
    <property type="molecule type" value="Genomic_DNA"/>
</dbReference>
<dbReference type="OrthoDB" id="9814566at2"/>
<protein>
    <submittedName>
        <fullName evidence="1">CPXCG motif-containing cysteine-rich protein</fullName>
    </submittedName>
</protein>
<accession>A0A2Z4INE9</accession>